<evidence type="ECO:0000256" key="1">
    <source>
        <dbReference type="ARBA" id="ARBA00004127"/>
    </source>
</evidence>
<feature type="transmembrane region" description="Helical" evidence="5">
    <location>
        <begin position="94"/>
        <end position="114"/>
    </location>
</feature>
<accession>B8E393</accession>
<evidence type="ECO:0000256" key="5">
    <source>
        <dbReference type="SAM" id="Phobius"/>
    </source>
</evidence>
<comment type="subcellular location">
    <subcellularLocation>
        <location evidence="1">Endomembrane system</location>
        <topology evidence="1">Multi-pass membrane protein</topology>
    </subcellularLocation>
</comment>
<dbReference type="EnsemblBacteria" id="ACK42967">
    <property type="protein sequence ID" value="ACK42967"/>
    <property type="gene ID" value="Dtur_1695"/>
</dbReference>
<dbReference type="InterPro" id="IPR010652">
    <property type="entry name" value="DUF1232"/>
</dbReference>
<dbReference type="Pfam" id="PF06803">
    <property type="entry name" value="DUF1232"/>
    <property type="match status" value="1"/>
</dbReference>
<gene>
    <name evidence="7" type="ordered locus">Dtur_1695</name>
</gene>
<dbReference type="GO" id="GO:0012505">
    <property type="term" value="C:endomembrane system"/>
    <property type="evidence" value="ECO:0007669"/>
    <property type="project" value="UniProtKB-SubCell"/>
</dbReference>
<organism evidence="7 8">
    <name type="scientific">Dictyoglomus turgidum (strain DSM 6724 / Z-1310)</name>
    <dbReference type="NCBI Taxonomy" id="515635"/>
    <lineage>
        <taxon>Bacteria</taxon>
        <taxon>Pseudomonadati</taxon>
        <taxon>Dictyoglomota</taxon>
        <taxon>Dictyoglomia</taxon>
        <taxon>Dictyoglomales</taxon>
        <taxon>Dictyoglomaceae</taxon>
        <taxon>Dictyoglomus</taxon>
    </lineage>
</organism>
<reference evidence="8" key="1">
    <citation type="journal article" date="2016" name="Front. Microbiol.">
        <title>The complete genome sequence of hyperthermophile Dictyoglomus turgidum DSM 6724 reveals a specialized carbohydrate fermentor.</title>
        <authorList>
            <person name="Brumm P.J."/>
            <person name="Gowda K."/>
            <person name="Robb F.T."/>
            <person name="Mead D.A."/>
        </authorList>
    </citation>
    <scope>NUCLEOTIDE SEQUENCE [LARGE SCALE GENOMIC DNA]</scope>
    <source>
        <strain evidence="8">DSM 6724 / Z-1310</strain>
    </source>
</reference>
<feature type="domain" description="DUF1232" evidence="6">
    <location>
        <begin position="32"/>
        <end position="63"/>
    </location>
</feature>
<dbReference type="HOGENOM" id="CLU_139031_0_0_0"/>
<keyword evidence="8" id="KW-1185">Reference proteome</keyword>
<keyword evidence="4 5" id="KW-0472">Membrane</keyword>
<dbReference type="InParanoid" id="B8E393"/>
<evidence type="ECO:0000313" key="7">
    <source>
        <dbReference type="EMBL" id="ACK42967.1"/>
    </source>
</evidence>
<dbReference type="EMBL" id="CP001251">
    <property type="protein sequence ID" value="ACK42967.1"/>
    <property type="molecule type" value="Genomic_DNA"/>
</dbReference>
<sequence>MKNKVKNIKRKLKILYLFYKDPTVPLIKKFPAIILLGYTLSPIDLIPDFIPILGYLDDYIILPIGIYLCYKLIPQDKLKKYEEIIEKQDPSLKKNWISGVIILLIWIIILGILLKRLPKS</sequence>
<dbReference type="OrthoDB" id="9800202at2"/>
<evidence type="ECO:0000256" key="4">
    <source>
        <dbReference type="ARBA" id="ARBA00023136"/>
    </source>
</evidence>
<evidence type="ECO:0000259" key="6">
    <source>
        <dbReference type="Pfam" id="PF06803"/>
    </source>
</evidence>
<keyword evidence="3 5" id="KW-1133">Transmembrane helix</keyword>
<dbReference type="KEGG" id="dtu:Dtur_1695"/>
<dbReference type="eggNOG" id="COG3339">
    <property type="taxonomic scope" value="Bacteria"/>
</dbReference>
<keyword evidence="2 5" id="KW-0812">Transmembrane</keyword>
<dbReference type="Proteomes" id="UP000007719">
    <property type="component" value="Chromosome"/>
</dbReference>
<proteinExistence type="predicted"/>
<dbReference type="AlphaFoldDB" id="B8E393"/>
<evidence type="ECO:0000256" key="2">
    <source>
        <dbReference type="ARBA" id="ARBA00022692"/>
    </source>
</evidence>
<evidence type="ECO:0000256" key="3">
    <source>
        <dbReference type="ARBA" id="ARBA00022989"/>
    </source>
</evidence>
<dbReference type="RefSeq" id="WP_012584042.1">
    <property type="nucleotide sequence ID" value="NC_011661.1"/>
</dbReference>
<evidence type="ECO:0000313" key="8">
    <source>
        <dbReference type="Proteomes" id="UP000007719"/>
    </source>
</evidence>
<protein>
    <recommendedName>
        <fullName evidence="6">DUF1232 domain-containing protein</fullName>
    </recommendedName>
</protein>
<name>B8E393_DICTD</name>